<comment type="caution">
    <text evidence="4">The sequence shown here is derived from an EMBL/GenBank/DDBJ whole genome shotgun (WGS) entry which is preliminary data.</text>
</comment>
<feature type="DNA-binding region" description="H-T-H motif" evidence="2">
    <location>
        <begin position="14"/>
        <end position="33"/>
    </location>
</feature>
<dbReference type="InterPro" id="IPR009057">
    <property type="entry name" value="Homeodomain-like_sf"/>
</dbReference>
<reference evidence="5" key="1">
    <citation type="journal article" date="2019" name="Int. J. Syst. Evol. Microbiol.">
        <title>The Global Catalogue of Microorganisms (GCM) 10K type strain sequencing project: providing services to taxonomists for standard genome sequencing and annotation.</title>
        <authorList>
            <consortium name="The Broad Institute Genomics Platform"/>
            <consortium name="The Broad Institute Genome Sequencing Center for Infectious Disease"/>
            <person name="Wu L."/>
            <person name="Ma J."/>
        </authorList>
    </citation>
    <scope>NUCLEOTIDE SEQUENCE [LARGE SCALE GENOMIC DNA]</scope>
    <source>
        <strain evidence="5">JCM 18303</strain>
    </source>
</reference>
<accession>A0ABP9Q2X4</accession>
<dbReference type="InterPro" id="IPR001647">
    <property type="entry name" value="HTH_TetR"/>
</dbReference>
<dbReference type="PROSITE" id="PS50977">
    <property type="entry name" value="HTH_TETR_2"/>
    <property type="match status" value="1"/>
</dbReference>
<evidence type="ECO:0000256" key="1">
    <source>
        <dbReference type="ARBA" id="ARBA00023125"/>
    </source>
</evidence>
<proteinExistence type="predicted"/>
<organism evidence="4 5">
    <name type="scientific">Pseudonocardia eucalypti</name>
    <dbReference type="NCBI Taxonomy" id="648755"/>
    <lineage>
        <taxon>Bacteria</taxon>
        <taxon>Bacillati</taxon>
        <taxon>Actinomycetota</taxon>
        <taxon>Actinomycetes</taxon>
        <taxon>Pseudonocardiales</taxon>
        <taxon>Pseudonocardiaceae</taxon>
        <taxon>Pseudonocardia</taxon>
    </lineage>
</organism>
<evidence type="ECO:0000313" key="5">
    <source>
        <dbReference type="Proteomes" id="UP001428817"/>
    </source>
</evidence>
<sequence length="174" mass="19058">MAGVVARTGLADVTAAEVAAAAEVPRTLVFHYFKDRTGLVTAFIDEFVGSYGDRMFLAGDESPREKVHLAFGPGFYRSGRDLLIWLDLVALAGRDDRVRDRLRALWNERWLPPVARLLRTAHPAATEAQADAVAYGLLCLIEAHWAFQAQGVDQPERTDQARAAATALLATLPN</sequence>
<dbReference type="SUPFAM" id="SSF46689">
    <property type="entry name" value="Homeodomain-like"/>
    <property type="match status" value="1"/>
</dbReference>
<keyword evidence="1 2" id="KW-0238">DNA-binding</keyword>
<evidence type="ECO:0000259" key="3">
    <source>
        <dbReference type="PROSITE" id="PS50977"/>
    </source>
</evidence>
<dbReference type="Gene3D" id="1.10.357.10">
    <property type="entry name" value="Tetracycline Repressor, domain 2"/>
    <property type="match status" value="1"/>
</dbReference>
<protein>
    <recommendedName>
        <fullName evidence="3">HTH tetR-type domain-containing protein</fullName>
    </recommendedName>
</protein>
<evidence type="ECO:0000313" key="4">
    <source>
        <dbReference type="EMBL" id="GAA5153188.1"/>
    </source>
</evidence>
<dbReference type="EMBL" id="BAABJP010000008">
    <property type="protein sequence ID" value="GAA5153188.1"/>
    <property type="molecule type" value="Genomic_DNA"/>
</dbReference>
<gene>
    <name evidence="4" type="ORF">GCM10023321_23100</name>
</gene>
<dbReference type="Proteomes" id="UP001428817">
    <property type="component" value="Unassembled WGS sequence"/>
</dbReference>
<evidence type="ECO:0000256" key="2">
    <source>
        <dbReference type="PROSITE-ProRule" id="PRU00335"/>
    </source>
</evidence>
<dbReference type="Pfam" id="PF00440">
    <property type="entry name" value="TetR_N"/>
    <property type="match status" value="1"/>
</dbReference>
<name>A0ABP9Q2X4_9PSEU</name>
<feature type="domain" description="HTH tetR-type" evidence="3">
    <location>
        <begin position="1"/>
        <end position="51"/>
    </location>
</feature>
<keyword evidence="5" id="KW-1185">Reference proteome</keyword>